<dbReference type="HOGENOM" id="CLU_1425108_0_0_2"/>
<reference evidence="6 7" key="1">
    <citation type="journal article" date="2006" name="J. Bacteriol.">
        <title>The genome sequence of Methanosphaera stadtmanae reveals why this human intestinal archaeon is restricted to methanol and H2 for methane formation and ATP synthesis.</title>
        <authorList>
            <person name="Fricke W.F."/>
            <person name="Seedorf H."/>
            <person name="Henne A."/>
            <person name="Kruer M."/>
            <person name="Liesegang H."/>
            <person name="Hedderich R."/>
            <person name="Gottschalk G."/>
            <person name="Thauer R.K."/>
        </authorList>
    </citation>
    <scope>NUCLEOTIDE SEQUENCE [LARGE SCALE GENOMIC DNA]</scope>
    <source>
        <strain evidence="7">ATCC 43021 / DSM 3091 / JCM 11832 / MCB-3</strain>
    </source>
</reference>
<dbReference type="Gene3D" id="3.90.220.20">
    <property type="entry name" value="DNA methylase specificity domains"/>
    <property type="match status" value="1"/>
</dbReference>
<dbReference type="CDD" id="cd16961">
    <property type="entry name" value="RMtype1_S_TRD-CR_like"/>
    <property type="match status" value="1"/>
</dbReference>
<evidence type="ECO:0000256" key="3">
    <source>
        <dbReference type="ARBA" id="ARBA00023125"/>
    </source>
</evidence>
<evidence type="ECO:0000256" key="1">
    <source>
        <dbReference type="ARBA" id="ARBA00010923"/>
    </source>
</evidence>
<dbReference type="PANTHER" id="PTHR30408">
    <property type="entry name" value="TYPE-1 RESTRICTION ENZYME ECOKI SPECIFICITY PROTEIN"/>
    <property type="match status" value="1"/>
</dbReference>
<keyword evidence="7" id="KW-1185">Reference proteome</keyword>
<dbReference type="InterPro" id="IPR044946">
    <property type="entry name" value="Restrct_endonuc_typeI_TRD_sf"/>
</dbReference>
<name>Q2NH25_METST</name>
<dbReference type="InterPro" id="IPR000055">
    <property type="entry name" value="Restrct_endonuc_typeI_TRD"/>
</dbReference>
<dbReference type="InterPro" id="IPR052021">
    <property type="entry name" value="Type-I_RS_S_subunit"/>
</dbReference>
<dbReference type="EMBL" id="CP000102">
    <property type="protein sequence ID" value="ABC56878.1"/>
    <property type="molecule type" value="Genomic_DNA"/>
</dbReference>
<evidence type="ECO:0000256" key="2">
    <source>
        <dbReference type="ARBA" id="ARBA00022747"/>
    </source>
</evidence>
<accession>Q2NH25</accession>
<dbReference type="AlphaFoldDB" id="Q2NH25"/>
<dbReference type="GO" id="GO:0003677">
    <property type="term" value="F:DNA binding"/>
    <property type="evidence" value="ECO:0007669"/>
    <property type="project" value="UniProtKB-KW"/>
</dbReference>
<sequence length="187" mass="22137">MTYKKLSEIAEIFTGIRISRYKNIVEGTKTKILLNKLQNNQIEYEEIQINKPHQKYYSQKDDIIIHLSDTTSITLLKEENILIPLNYAILRLKPGYHAEYVYQILKSTHFQNAIKRISEGSSIKFVKINDLKDIKIQILEQDKQEKYAKIMELLNKRTLLNRRKIEIEEEYLHGIIQKELGGQYVKL</sequence>
<dbReference type="RefSeq" id="WP_011406078.1">
    <property type="nucleotide sequence ID" value="NC_007681.1"/>
</dbReference>
<keyword evidence="3" id="KW-0238">DNA-binding</keyword>
<dbReference type="Proteomes" id="UP000001931">
    <property type="component" value="Chromosome"/>
</dbReference>
<evidence type="ECO:0000313" key="7">
    <source>
        <dbReference type="Proteomes" id="UP000001931"/>
    </source>
</evidence>
<evidence type="ECO:0000313" key="6">
    <source>
        <dbReference type="EMBL" id="ABC56878.1"/>
    </source>
</evidence>
<dbReference type="PANTHER" id="PTHR30408:SF13">
    <property type="entry name" value="TYPE I RESTRICTION ENZYME HINDI SPECIFICITY SUBUNIT"/>
    <property type="match status" value="1"/>
</dbReference>
<feature type="coiled-coil region" evidence="4">
    <location>
        <begin position="136"/>
        <end position="170"/>
    </location>
</feature>
<evidence type="ECO:0000259" key="5">
    <source>
        <dbReference type="Pfam" id="PF01420"/>
    </source>
</evidence>
<gene>
    <name evidence="6" type="ordered locus">Msp_0478</name>
</gene>
<dbReference type="eggNOG" id="arCOG02631">
    <property type="taxonomic scope" value="Archaea"/>
</dbReference>
<keyword evidence="4" id="KW-0175">Coiled coil</keyword>
<keyword evidence="2" id="KW-0680">Restriction system</keyword>
<dbReference type="GO" id="GO:0009307">
    <property type="term" value="P:DNA restriction-modification system"/>
    <property type="evidence" value="ECO:0007669"/>
    <property type="project" value="UniProtKB-KW"/>
</dbReference>
<proteinExistence type="inferred from homology"/>
<dbReference type="STRING" id="339860.Msp_0478"/>
<dbReference type="GeneID" id="3855557"/>
<dbReference type="OrthoDB" id="75695at2157"/>
<organism evidence="6 7">
    <name type="scientific">Methanosphaera stadtmanae (strain ATCC 43021 / DSM 3091 / JCM 11832 / MCB-3)</name>
    <dbReference type="NCBI Taxonomy" id="339860"/>
    <lineage>
        <taxon>Archaea</taxon>
        <taxon>Methanobacteriati</taxon>
        <taxon>Methanobacteriota</taxon>
        <taxon>Methanomada group</taxon>
        <taxon>Methanobacteria</taxon>
        <taxon>Methanobacteriales</taxon>
        <taxon>Methanobacteriaceae</taxon>
        <taxon>Methanosphaera</taxon>
    </lineage>
</organism>
<dbReference type="SUPFAM" id="SSF116734">
    <property type="entry name" value="DNA methylase specificity domain"/>
    <property type="match status" value="1"/>
</dbReference>
<feature type="domain" description="Type I restriction modification DNA specificity" evidence="5">
    <location>
        <begin position="3"/>
        <end position="168"/>
    </location>
</feature>
<dbReference type="Pfam" id="PF01420">
    <property type="entry name" value="Methylase_S"/>
    <property type="match status" value="1"/>
</dbReference>
<comment type="similarity">
    <text evidence="1">Belongs to the type-I restriction system S methylase family.</text>
</comment>
<dbReference type="KEGG" id="mst:Msp_0478"/>
<evidence type="ECO:0000256" key="4">
    <source>
        <dbReference type="SAM" id="Coils"/>
    </source>
</evidence>
<protein>
    <recommendedName>
        <fullName evidence="5">Type I restriction modification DNA specificity domain-containing protein</fullName>
    </recommendedName>
</protein>